<evidence type="ECO:0000313" key="2">
    <source>
        <dbReference type="Proteomes" id="UP000029733"/>
    </source>
</evidence>
<keyword evidence="2" id="KW-1185">Reference proteome</keyword>
<gene>
    <name evidence="1" type="ORF">LS71_008310</name>
</gene>
<proteinExistence type="predicted"/>
<protein>
    <submittedName>
        <fullName evidence="1">Uncharacterized protein</fullName>
    </submittedName>
</protein>
<dbReference type="RefSeq" id="WP_034354044.1">
    <property type="nucleotide sequence ID" value="NZ_JRPR02000009.1"/>
</dbReference>
<comment type="caution">
    <text evidence="1">The sequence shown here is derived from an EMBL/GenBank/DDBJ whole genome shotgun (WGS) entry which is preliminary data.</text>
</comment>
<dbReference type="Proteomes" id="UP000029733">
    <property type="component" value="Unassembled WGS sequence"/>
</dbReference>
<reference evidence="1 2" key="1">
    <citation type="journal article" date="2014" name="Genome Announc.">
        <title>Draft genome sequences of eight enterohepatic helicobacter species isolated from both laboratory and wild rodents.</title>
        <authorList>
            <person name="Sheh A."/>
            <person name="Shen Z."/>
            <person name="Fox J.G."/>
        </authorList>
    </citation>
    <scope>NUCLEOTIDE SEQUENCE [LARGE SCALE GENOMIC DNA]</scope>
    <source>
        <strain evidence="1 2">MIT 09-6949</strain>
    </source>
</reference>
<evidence type="ECO:0000313" key="1">
    <source>
        <dbReference type="EMBL" id="TLD95400.1"/>
    </source>
</evidence>
<name>A0A4U8T6Z2_9HELI</name>
<sequence length="65" mass="7631">MIVKIAFCSKYDEILYVLHEQEENAKQIAELIMESEIAFEYAMIYYPLGIHYVRGNFRECGGSFD</sequence>
<accession>A0A4U8T6Z2</accession>
<dbReference type="AlphaFoldDB" id="A0A4U8T6Z2"/>
<dbReference type="EMBL" id="JRPR02000009">
    <property type="protein sequence ID" value="TLD95400.1"/>
    <property type="molecule type" value="Genomic_DNA"/>
</dbReference>
<organism evidence="1 2">
    <name type="scientific">Helicobacter jaachi</name>
    <dbReference type="NCBI Taxonomy" id="1677920"/>
    <lineage>
        <taxon>Bacteria</taxon>
        <taxon>Pseudomonadati</taxon>
        <taxon>Campylobacterota</taxon>
        <taxon>Epsilonproteobacteria</taxon>
        <taxon>Campylobacterales</taxon>
        <taxon>Helicobacteraceae</taxon>
        <taxon>Helicobacter</taxon>
    </lineage>
</organism>